<proteinExistence type="predicted"/>
<sequence>MYINFKKIFSILLILVIGAGIGIGTVETIESFKAPKQTVSVVGTGEVDATTDQATITVQVTNKKDGQTLKDSLIKFGIPESRITQSSYEEPIYDESSSPELLMYPRRPNPVTNFSYTVILDSIKNIKEVFSLINANPNTSITNTYYSLNNRKAWETKAKEEALKDARAQVETIAKINHLKVGKLLKVEDGNNPQPYPMGLKQMEGSTQDDVAQTIDSNVNYSEQTEKIISSYTTTYELY</sequence>
<dbReference type="InterPro" id="IPR007497">
    <property type="entry name" value="SIMPL/DUF541"/>
</dbReference>
<protein>
    <recommendedName>
        <fullName evidence="3">SIMPL domain-containing protein</fullName>
    </recommendedName>
</protein>
<dbReference type="PANTHER" id="PTHR34387:SF2">
    <property type="entry name" value="SLR1258 PROTEIN"/>
    <property type="match status" value="1"/>
</dbReference>
<dbReference type="Gene3D" id="3.30.70.2970">
    <property type="entry name" value="Protein of unknown function (DUF541), domain 2"/>
    <property type="match status" value="1"/>
</dbReference>
<dbReference type="Gene3D" id="3.30.110.170">
    <property type="entry name" value="Protein of unknown function (DUF541), domain 1"/>
    <property type="match status" value="1"/>
</dbReference>
<dbReference type="PANTHER" id="PTHR34387">
    <property type="entry name" value="SLR1258 PROTEIN"/>
    <property type="match status" value="1"/>
</dbReference>
<dbReference type="InterPro" id="IPR052022">
    <property type="entry name" value="26kDa_periplasmic_antigen"/>
</dbReference>
<dbReference type="Pfam" id="PF04402">
    <property type="entry name" value="SIMPL"/>
    <property type="match status" value="1"/>
</dbReference>
<reference evidence="2" key="1">
    <citation type="submission" date="2017-09" db="EMBL/GenBank/DDBJ databases">
        <title>Depth-based differentiation of microbial function through sediment-hosted aquifers and enrichment of novel symbionts in the deep terrestrial subsurface.</title>
        <authorList>
            <person name="Probst A.J."/>
            <person name="Ladd B."/>
            <person name="Jarett J.K."/>
            <person name="Geller-Mcgrath D.E."/>
            <person name="Sieber C.M.K."/>
            <person name="Emerson J.B."/>
            <person name="Anantharaman K."/>
            <person name="Thomas B.C."/>
            <person name="Malmstrom R."/>
            <person name="Stieglmeier M."/>
            <person name="Klingl A."/>
            <person name="Woyke T."/>
            <person name="Ryan C.M."/>
            <person name="Banfield J.F."/>
        </authorList>
    </citation>
    <scope>NUCLEOTIDE SEQUENCE [LARGE SCALE GENOMIC DNA]</scope>
</reference>
<dbReference type="GO" id="GO:0006974">
    <property type="term" value="P:DNA damage response"/>
    <property type="evidence" value="ECO:0007669"/>
    <property type="project" value="TreeGrafter"/>
</dbReference>
<gene>
    <name evidence="1" type="ORF">COT02_00150</name>
</gene>
<organism evidence="1 2">
    <name type="scientific">Candidatus Roizmanbacteria bacterium CG07_land_8_20_14_0_80_34_15</name>
    <dbReference type="NCBI Taxonomy" id="1974849"/>
    <lineage>
        <taxon>Bacteria</taxon>
        <taxon>Candidatus Roizmaniibacteriota</taxon>
    </lineage>
</organism>
<evidence type="ECO:0000313" key="1">
    <source>
        <dbReference type="EMBL" id="PIU37581.1"/>
    </source>
</evidence>
<dbReference type="AlphaFoldDB" id="A0A2M6YVR1"/>
<evidence type="ECO:0008006" key="3">
    <source>
        <dbReference type="Google" id="ProtNLM"/>
    </source>
</evidence>
<evidence type="ECO:0000313" key="2">
    <source>
        <dbReference type="Proteomes" id="UP000230184"/>
    </source>
</evidence>
<dbReference type="Proteomes" id="UP000230184">
    <property type="component" value="Unassembled WGS sequence"/>
</dbReference>
<dbReference type="EMBL" id="PEWY01000003">
    <property type="protein sequence ID" value="PIU37581.1"/>
    <property type="molecule type" value="Genomic_DNA"/>
</dbReference>
<accession>A0A2M6YVR1</accession>
<comment type="caution">
    <text evidence="1">The sequence shown here is derived from an EMBL/GenBank/DDBJ whole genome shotgun (WGS) entry which is preliminary data.</text>
</comment>
<name>A0A2M6YVR1_9BACT</name>